<feature type="active site" description="Tele-UMP-histidine intermediate" evidence="4">
    <location>
        <position position="177"/>
    </location>
</feature>
<dbReference type="STRING" id="1817760.A2151_07840"/>
<organism evidence="7 8">
    <name type="scientific">Candidatus Muproteobacteria bacterium RBG_16_65_34</name>
    <dbReference type="NCBI Taxonomy" id="1817760"/>
    <lineage>
        <taxon>Bacteria</taxon>
        <taxon>Pseudomonadati</taxon>
        <taxon>Pseudomonadota</taxon>
        <taxon>Candidatus Muproteobacteria</taxon>
    </lineage>
</organism>
<feature type="domain" description="Galactose-1-phosphate uridyl transferase N-terminal" evidence="6">
    <location>
        <begin position="13"/>
        <end position="187"/>
    </location>
</feature>
<evidence type="ECO:0000313" key="7">
    <source>
        <dbReference type="EMBL" id="OGI47378.1"/>
    </source>
</evidence>
<name>A0A1F6TQI0_9PROT</name>
<proteinExistence type="predicted"/>
<dbReference type="InterPro" id="IPR001937">
    <property type="entry name" value="GalP_UDPtransf1"/>
</dbReference>
<comment type="caution">
    <text evidence="7">The sequence shown here is derived from an EMBL/GenBank/DDBJ whole genome shotgun (WGS) entry which is preliminary data.</text>
</comment>
<dbReference type="PANTHER" id="PTHR42763">
    <property type="entry name" value="ADP-GLUCOSE PHOSPHORYLASE"/>
    <property type="match status" value="1"/>
</dbReference>
<dbReference type="AlphaFoldDB" id="A0A1F6TQI0"/>
<evidence type="ECO:0000313" key="8">
    <source>
        <dbReference type="Proteomes" id="UP000178885"/>
    </source>
</evidence>
<gene>
    <name evidence="7" type="ORF">A2151_07840</name>
</gene>
<keyword evidence="5" id="KW-0862">Zinc</keyword>
<protein>
    <submittedName>
        <fullName evidence="7">Galactose-1-phosphate uridylyltransferase</fullName>
    </submittedName>
</protein>
<dbReference type="GO" id="GO:0008108">
    <property type="term" value="F:UDP-glucose:hexose-1-phosphate uridylyltransferase activity"/>
    <property type="evidence" value="ECO:0007669"/>
    <property type="project" value="InterPro"/>
</dbReference>
<dbReference type="GO" id="GO:0008270">
    <property type="term" value="F:zinc ion binding"/>
    <property type="evidence" value="ECO:0007669"/>
    <property type="project" value="InterPro"/>
</dbReference>
<keyword evidence="5" id="KW-0479">Metal-binding</keyword>
<sequence>MVTPIADPAADTTVREIRVNPIVPSESVLVATARGMRPKKTEEPAPRTARRHVETCPFCTGNEAMTPPVIAAYPAETNWEIRIVENLYPVLGDDRSTPNLSFGLQQTIDGYGRHEVIIDNPRHDAALHEMSEAHLALLFGVYRNRMEQLYRSDARLRYVLVFKNFGPAAGASIAHTHSQVIAMPVVPDNVQAEVINSRAFYRRNHRCIFCSLIDEALTFEATIYDRDSGEIRRKISVGQCVVERGRKFIAIKPFASRYEWEVHILPLQHQSDFLRLPQDDLADLARVLRRTMARLDAVLGGAQYNYFLHSLPHDVECSDCEASYHWHIEICPRTSIPTGFELGSGLFVNTVAPEAAAERLRAAKIS</sequence>
<keyword evidence="3" id="KW-0119">Carbohydrate metabolism</keyword>
<dbReference type="PANTHER" id="PTHR42763:SF2">
    <property type="entry name" value="ADP-GLUCOSE PHOSPHORYLASE"/>
    <property type="match status" value="1"/>
</dbReference>
<dbReference type="Pfam" id="PF01087">
    <property type="entry name" value="GalP_UDP_transf"/>
    <property type="match status" value="1"/>
</dbReference>
<dbReference type="SUPFAM" id="SSF54197">
    <property type="entry name" value="HIT-like"/>
    <property type="match status" value="2"/>
</dbReference>
<dbReference type="PIRSF" id="PIRSF000808">
    <property type="entry name" value="GalT"/>
    <property type="match status" value="1"/>
</dbReference>
<feature type="binding site" evidence="5">
    <location>
        <position position="56"/>
    </location>
    <ligand>
        <name>Zn(2+)</name>
        <dbReference type="ChEBI" id="CHEBI:29105"/>
    </ligand>
</feature>
<evidence type="ECO:0000256" key="1">
    <source>
        <dbReference type="ARBA" id="ARBA00022679"/>
    </source>
</evidence>
<keyword evidence="1 7" id="KW-0808">Transferase</keyword>
<keyword evidence="2 7" id="KW-0548">Nucleotidyltransferase</keyword>
<dbReference type="GO" id="GO:0006012">
    <property type="term" value="P:galactose metabolic process"/>
    <property type="evidence" value="ECO:0007669"/>
    <property type="project" value="InterPro"/>
</dbReference>
<dbReference type="EMBL" id="MFSU01000057">
    <property type="protein sequence ID" value="OGI47378.1"/>
    <property type="molecule type" value="Genomic_DNA"/>
</dbReference>
<reference evidence="7 8" key="1">
    <citation type="journal article" date="2016" name="Nat. Commun.">
        <title>Thousands of microbial genomes shed light on interconnected biogeochemical processes in an aquifer system.</title>
        <authorList>
            <person name="Anantharaman K."/>
            <person name="Brown C.T."/>
            <person name="Hug L.A."/>
            <person name="Sharon I."/>
            <person name="Castelle C.J."/>
            <person name="Probst A.J."/>
            <person name="Thomas B.C."/>
            <person name="Singh A."/>
            <person name="Wilkins M.J."/>
            <person name="Karaoz U."/>
            <person name="Brodie E.L."/>
            <person name="Williams K.H."/>
            <person name="Hubbard S.S."/>
            <person name="Banfield J.F."/>
        </authorList>
    </citation>
    <scope>NUCLEOTIDE SEQUENCE [LARGE SCALE GENOMIC DNA]</scope>
</reference>
<evidence type="ECO:0000256" key="2">
    <source>
        <dbReference type="ARBA" id="ARBA00022695"/>
    </source>
</evidence>
<accession>A0A1F6TQI0</accession>
<feature type="binding site" evidence="5">
    <location>
        <position position="123"/>
    </location>
    <ligand>
        <name>Zn(2+)</name>
        <dbReference type="ChEBI" id="CHEBI:29105"/>
    </ligand>
</feature>
<dbReference type="Gene3D" id="3.30.428.10">
    <property type="entry name" value="HIT-like"/>
    <property type="match status" value="2"/>
</dbReference>
<dbReference type="InterPro" id="IPR053177">
    <property type="entry name" value="ADP-glucose_phosphorylase"/>
</dbReference>
<evidence type="ECO:0000256" key="4">
    <source>
        <dbReference type="PIRSR" id="PIRSR000808-1"/>
    </source>
</evidence>
<dbReference type="InterPro" id="IPR005849">
    <property type="entry name" value="GalP_Utransf_N"/>
</dbReference>
<dbReference type="InterPro" id="IPR036265">
    <property type="entry name" value="HIT-like_sf"/>
</dbReference>
<evidence type="ECO:0000256" key="5">
    <source>
        <dbReference type="PIRSR" id="PIRSR000808-3"/>
    </source>
</evidence>
<feature type="binding site" evidence="5">
    <location>
        <position position="175"/>
    </location>
    <ligand>
        <name>Zn(2+)</name>
        <dbReference type="ChEBI" id="CHEBI:29105"/>
    </ligand>
</feature>
<evidence type="ECO:0000259" key="6">
    <source>
        <dbReference type="Pfam" id="PF01087"/>
    </source>
</evidence>
<dbReference type="Proteomes" id="UP000178885">
    <property type="component" value="Unassembled WGS sequence"/>
</dbReference>
<evidence type="ECO:0000256" key="3">
    <source>
        <dbReference type="ARBA" id="ARBA00023277"/>
    </source>
</evidence>
<comment type="cofactor">
    <cofactor evidence="5">
        <name>Zn(2+)</name>
        <dbReference type="ChEBI" id="CHEBI:29105"/>
    </cofactor>
    <text evidence="5">Binds 1 zinc ion per subunit.</text>
</comment>
<feature type="binding site" evidence="5">
    <location>
        <position position="59"/>
    </location>
    <ligand>
        <name>Zn(2+)</name>
        <dbReference type="ChEBI" id="CHEBI:29105"/>
    </ligand>
</feature>